<reference evidence="6 7" key="1">
    <citation type="submission" date="2017-04" db="EMBL/GenBank/DDBJ databases">
        <title>Complete genome of Campylobacter concisus ATCC 33237T and draft genomes for an additional eight well characterized C. concisus strains.</title>
        <authorList>
            <person name="Cornelius A.J."/>
            <person name="Miller W.G."/>
            <person name="Lastovica A.J."/>
            <person name="On S.L."/>
            <person name="French N.P."/>
            <person name="Vandenberg O."/>
            <person name="Biggs P.J."/>
        </authorList>
    </citation>
    <scope>NUCLEOTIDE SEQUENCE [LARGE SCALE GENOMIC DNA]</scope>
    <source>
        <strain evidence="6 7">CCUG 19995</strain>
    </source>
</reference>
<evidence type="ECO:0000256" key="1">
    <source>
        <dbReference type="ARBA" id="ARBA00022475"/>
    </source>
</evidence>
<organism evidence="6 7">
    <name type="scientific">Campylobacter concisus</name>
    <dbReference type="NCBI Taxonomy" id="199"/>
    <lineage>
        <taxon>Bacteria</taxon>
        <taxon>Pseudomonadati</taxon>
        <taxon>Campylobacterota</taxon>
        <taxon>Epsilonproteobacteria</taxon>
        <taxon>Campylobacterales</taxon>
        <taxon>Campylobacteraceae</taxon>
        <taxon>Campylobacter</taxon>
    </lineage>
</organism>
<accession>A0A1Y5MR10</accession>
<protein>
    <submittedName>
        <fullName evidence="6">Uncharacterized protein</fullName>
    </submittedName>
</protein>
<keyword evidence="1" id="KW-1003">Cell membrane</keyword>
<evidence type="ECO:0000313" key="7">
    <source>
        <dbReference type="Proteomes" id="UP000196317"/>
    </source>
</evidence>
<dbReference type="InterPro" id="IPR020912">
    <property type="entry name" value="UPF0295"/>
</dbReference>
<comment type="caution">
    <text evidence="6">The sequence shown here is derived from an EMBL/GenBank/DDBJ whole genome shotgun (WGS) entry which is preliminary data.</text>
</comment>
<keyword evidence="2 5" id="KW-0812">Transmembrane</keyword>
<evidence type="ECO:0000256" key="4">
    <source>
        <dbReference type="ARBA" id="ARBA00023136"/>
    </source>
</evidence>
<dbReference type="Proteomes" id="UP000196317">
    <property type="component" value="Unassembled WGS sequence"/>
</dbReference>
<keyword evidence="3 5" id="KW-1133">Transmembrane helix</keyword>
<sequence length="112" mass="12685">MSNFFISIGFLITAIQIFTSKKIARAYDSTDYSLMGDFYLLSGVAALMGAILFFWIGYRSIKFKNIKKEFEDKWCNSCDKAIKVGKDASWCPDCGKPLTKFNDKHGKKASKI</sequence>
<proteinExistence type="predicted"/>
<evidence type="ECO:0000313" key="6">
    <source>
        <dbReference type="EMBL" id="OUT08092.1"/>
    </source>
</evidence>
<dbReference type="RefSeq" id="WP_087582990.1">
    <property type="nucleotide sequence ID" value="NZ_NDYN01000004.1"/>
</dbReference>
<dbReference type="Pfam" id="PF11023">
    <property type="entry name" value="DUF2614"/>
    <property type="match status" value="1"/>
</dbReference>
<feature type="transmembrane region" description="Helical" evidence="5">
    <location>
        <begin position="38"/>
        <end position="58"/>
    </location>
</feature>
<dbReference type="AlphaFoldDB" id="A0A1Y5MR10"/>
<dbReference type="EMBL" id="NDYN01000004">
    <property type="protein sequence ID" value="OUT08092.1"/>
    <property type="molecule type" value="Genomic_DNA"/>
</dbReference>
<gene>
    <name evidence="6" type="ORF">B9N65_04630</name>
</gene>
<evidence type="ECO:0000256" key="3">
    <source>
        <dbReference type="ARBA" id="ARBA00022989"/>
    </source>
</evidence>
<name>A0A1Y5MR10_9BACT</name>
<evidence type="ECO:0000256" key="5">
    <source>
        <dbReference type="SAM" id="Phobius"/>
    </source>
</evidence>
<evidence type="ECO:0000256" key="2">
    <source>
        <dbReference type="ARBA" id="ARBA00022692"/>
    </source>
</evidence>
<keyword evidence="4 5" id="KW-0472">Membrane</keyword>